<dbReference type="EMBL" id="LT670844">
    <property type="protein sequence ID" value="SHL73110.1"/>
    <property type="molecule type" value="Genomic_DNA"/>
</dbReference>
<dbReference type="GO" id="GO:0009055">
    <property type="term" value="F:electron transfer activity"/>
    <property type="evidence" value="ECO:0007669"/>
    <property type="project" value="InterPro"/>
</dbReference>
<feature type="signal peptide" evidence="2">
    <location>
        <begin position="1"/>
        <end position="33"/>
    </location>
</feature>
<dbReference type="Proteomes" id="UP000189935">
    <property type="component" value="Chromosome I"/>
</dbReference>
<protein>
    <recommendedName>
        <fullName evidence="5">Cytochrome c domain-containing protein</fullName>
    </recommendedName>
</protein>
<evidence type="ECO:0000256" key="2">
    <source>
        <dbReference type="SAM" id="SignalP"/>
    </source>
</evidence>
<sequence>MQLASERTSLRKRWFRLLALGALLVLIGSAAHAQNLDQGKSAAKLFGDSCATCHRSARGLAKGRFRLTLFLFLQEHYASNSSSAWALTSYLESVDSAQRGRSRNAAAKPSPPATRSSRP</sequence>
<dbReference type="SUPFAM" id="SSF46626">
    <property type="entry name" value="Cytochrome c"/>
    <property type="match status" value="1"/>
</dbReference>
<reference evidence="3 4" key="1">
    <citation type="submission" date="2016-11" db="EMBL/GenBank/DDBJ databases">
        <authorList>
            <person name="Jaros S."/>
            <person name="Januszkiewicz K."/>
            <person name="Wedrychowicz H."/>
        </authorList>
    </citation>
    <scope>NUCLEOTIDE SEQUENCE [LARGE SCALE GENOMIC DNA]</scope>
    <source>
        <strain evidence="3 4">GAS499</strain>
    </source>
</reference>
<gene>
    <name evidence="3" type="ORF">SAMN05444159_6670</name>
</gene>
<dbReference type="RefSeq" id="WP_079543805.1">
    <property type="nucleotide sequence ID" value="NZ_LT670844.1"/>
</dbReference>
<dbReference type="AlphaFoldDB" id="A0A1M7D0V8"/>
<evidence type="ECO:0000256" key="1">
    <source>
        <dbReference type="SAM" id="MobiDB-lite"/>
    </source>
</evidence>
<evidence type="ECO:0008006" key="5">
    <source>
        <dbReference type="Google" id="ProtNLM"/>
    </source>
</evidence>
<proteinExistence type="predicted"/>
<keyword evidence="2" id="KW-0732">Signal</keyword>
<evidence type="ECO:0000313" key="3">
    <source>
        <dbReference type="EMBL" id="SHL73110.1"/>
    </source>
</evidence>
<feature type="region of interest" description="Disordered" evidence="1">
    <location>
        <begin position="97"/>
        <end position="119"/>
    </location>
</feature>
<evidence type="ECO:0000313" key="4">
    <source>
        <dbReference type="Proteomes" id="UP000189935"/>
    </source>
</evidence>
<dbReference type="InterPro" id="IPR036909">
    <property type="entry name" value="Cyt_c-like_dom_sf"/>
</dbReference>
<feature type="chain" id="PRO_5012229583" description="Cytochrome c domain-containing protein" evidence="2">
    <location>
        <begin position="34"/>
        <end position="119"/>
    </location>
</feature>
<organism evidence="3 4">
    <name type="scientific">Bradyrhizobium lablabi</name>
    <dbReference type="NCBI Taxonomy" id="722472"/>
    <lineage>
        <taxon>Bacteria</taxon>
        <taxon>Pseudomonadati</taxon>
        <taxon>Pseudomonadota</taxon>
        <taxon>Alphaproteobacteria</taxon>
        <taxon>Hyphomicrobiales</taxon>
        <taxon>Nitrobacteraceae</taxon>
        <taxon>Bradyrhizobium</taxon>
    </lineage>
</organism>
<accession>A0A1M7D0V8</accession>
<name>A0A1M7D0V8_9BRAD</name>
<dbReference type="GO" id="GO:0020037">
    <property type="term" value="F:heme binding"/>
    <property type="evidence" value="ECO:0007669"/>
    <property type="project" value="InterPro"/>
</dbReference>